<feature type="region of interest" description="Disordered" evidence="3">
    <location>
        <begin position="63"/>
        <end position="93"/>
    </location>
</feature>
<dbReference type="EMBL" id="NFKP01000035">
    <property type="protein sequence ID" value="OUP67393.1"/>
    <property type="molecule type" value="Genomic_DNA"/>
</dbReference>
<proteinExistence type="predicted"/>
<comment type="caution">
    <text evidence="5">The sequence shown here is derived from an EMBL/GenBank/DDBJ whole genome shotgun (WGS) entry which is preliminary data.</text>
</comment>
<evidence type="ECO:0000313" key="5">
    <source>
        <dbReference type="EMBL" id="OUP67393.1"/>
    </source>
</evidence>
<dbReference type="PROSITE" id="PS00636">
    <property type="entry name" value="DNAJ_1"/>
    <property type="match status" value="1"/>
</dbReference>
<dbReference type="Gene3D" id="1.10.287.110">
    <property type="entry name" value="DnaJ domain"/>
    <property type="match status" value="1"/>
</dbReference>
<evidence type="ECO:0000313" key="6">
    <source>
        <dbReference type="Proteomes" id="UP000196386"/>
    </source>
</evidence>
<name>A0A1Y4MF54_9FIRM</name>
<dbReference type="PANTHER" id="PTHR44145">
    <property type="entry name" value="DNAJ HOMOLOG SUBFAMILY A MEMBER 3, MITOCHONDRIAL"/>
    <property type="match status" value="1"/>
</dbReference>
<dbReference type="AlphaFoldDB" id="A0A1Y4MF54"/>
<keyword evidence="1" id="KW-0235">DNA replication</keyword>
<protein>
    <recommendedName>
        <fullName evidence="4">J domain-containing protein</fullName>
    </recommendedName>
</protein>
<keyword evidence="2" id="KW-0143">Chaperone</keyword>
<dbReference type="PROSITE" id="PS50076">
    <property type="entry name" value="DNAJ_2"/>
    <property type="match status" value="1"/>
</dbReference>
<feature type="domain" description="J" evidence="4">
    <location>
        <begin position="3"/>
        <end position="68"/>
    </location>
</feature>
<dbReference type="InterPro" id="IPR001623">
    <property type="entry name" value="DnaJ_domain"/>
</dbReference>
<dbReference type="SMART" id="SM00271">
    <property type="entry name" value="DnaJ"/>
    <property type="match status" value="1"/>
</dbReference>
<evidence type="ECO:0000256" key="2">
    <source>
        <dbReference type="ARBA" id="ARBA00023186"/>
    </source>
</evidence>
<dbReference type="Pfam" id="PF00226">
    <property type="entry name" value="DnaJ"/>
    <property type="match status" value="1"/>
</dbReference>
<dbReference type="CDD" id="cd06257">
    <property type="entry name" value="DnaJ"/>
    <property type="match status" value="1"/>
</dbReference>
<sequence>MKDYYQILGVQPASGMDEIRRAYRRLAKQTHPDMNPDDPQAEERFKEVNEAWAVLGDVEKRKEYDRQRTARKAAGQKAARQRKDARKVAQSVSKGALDYEDLLGRFGTFFSEKKMSEMAREQRGRGAKNPLDTTALFEKFMGFK</sequence>
<dbReference type="InterPro" id="IPR051938">
    <property type="entry name" value="Apopto_cytoskel_mod"/>
</dbReference>
<accession>A0A1Y4MF54</accession>
<dbReference type="PANTHER" id="PTHR44145:SF3">
    <property type="entry name" value="DNAJ HOMOLOG SUBFAMILY A MEMBER 3, MITOCHONDRIAL"/>
    <property type="match status" value="1"/>
</dbReference>
<dbReference type="RefSeq" id="WP_087303274.1">
    <property type="nucleotide sequence ID" value="NZ_NFKP01000035.1"/>
</dbReference>
<dbReference type="GO" id="GO:0006260">
    <property type="term" value="P:DNA replication"/>
    <property type="evidence" value="ECO:0007669"/>
    <property type="project" value="UniProtKB-KW"/>
</dbReference>
<dbReference type="SUPFAM" id="SSF46565">
    <property type="entry name" value="Chaperone J-domain"/>
    <property type="match status" value="1"/>
</dbReference>
<reference evidence="6" key="1">
    <citation type="submission" date="2017-04" db="EMBL/GenBank/DDBJ databases">
        <title>Function of individual gut microbiota members based on whole genome sequencing of pure cultures obtained from chicken caecum.</title>
        <authorList>
            <person name="Medvecky M."/>
            <person name="Cejkova D."/>
            <person name="Polansky O."/>
            <person name="Karasova D."/>
            <person name="Kubasova T."/>
            <person name="Cizek A."/>
            <person name="Rychlik I."/>
        </authorList>
    </citation>
    <scope>NUCLEOTIDE SEQUENCE [LARGE SCALE GENOMIC DNA]</scope>
    <source>
        <strain evidence="6">An175</strain>
    </source>
</reference>
<evidence type="ECO:0000259" key="4">
    <source>
        <dbReference type="PROSITE" id="PS50076"/>
    </source>
</evidence>
<dbReference type="PRINTS" id="PR00625">
    <property type="entry name" value="JDOMAIN"/>
</dbReference>
<organism evidence="5 6">
    <name type="scientific">Anaerotruncus colihominis</name>
    <dbReference type="NCBI Taxonomy" id="169435"/>
    <lineage>
        <taxon>Bacteria</taxon>
        <taxon>Bacillati</taxon>
        <taxon>Bacillota</taxon>
        <taxon>Clostridia</taxon>
        <taxon>Eubacteriales</taxon>
        <taxon>Oscillospiraceae</taxon>
        <taxon>Anaerotruncus</taxon>
    </lineage>
</organism>
<dbReference type="Proteomes" id="UP000196386">
    <property type="component" value="Unassembled WGS sequence"/>
</dbReference>
<evidence type="ECO:0000256" key="1">
    <source>
        <dbReference type="ARBA" id="ARBA00022705"/>
    </source>
</evidence>
<dbReference type="InterPro" id="IPR018253">
    <property type="entry name" value="DnaJ_domain_CS"/>
</dbReference>
<evidence type="ECO:0000256" key="3">
    <source>
        <dbReference type="SAM" id="MobiDB-lite"/>
    </source>
</evidence>
<dbReference type="InterPro" id="IPR036869">
    <property type="entry name" value="J_dom_sf"/>
</dbReference>
<gene>
    <name evidence="5" type="ORF">B5F11_18545</name>
</gene>